<feature type="signal peptide" evidence="1">
    <location>
        <begin position="1"/>
        <end position="18"/>
    </location>
</feature>
<protein>
    <recommendedName>
        <fullName evidence="4">Peptidase A1 domain-containing protein</fullName>
    </recommendedName>
</protein>
<reference evidence="2 3" key="1">
    <citation type="journal article" date="2011" name="Science">
        <title>The Selaginella genome identifies genetic changes associated with the evolution of vascular plants.</title>
        <authorList>
            <person name="Banks J.A."/>
            <person name="Nishiyama T."/>
            <person name="Hasebe M."/>
            <person name="Bowman J.L."/>
            <person name="Gribskov M."/>
            <person name="dePamphilis C."/>
            <person name="Albert V.A."/>
            <person name="Aono N."/>
            <person name="Aoyama T."/>
            <person name="Ambrose B.A."/>
            <person name="Ashton N.W."/>
            <person name="Axtell M.J."/>
            <person name="Barker E."/>
            <person name="Barker M.S."/>
            <person name="Bennetzen J.L."/>
            <person name="Bonawitz N.D."/>
            <person name="Chapple C."/>
            <person name="Cheng C."/>
            <person name="Correa L.G."/>
            <person name="Dacre M."/>
            <person name="DeBarry J."/>
            <person name="Dreyer I."/>
            <person name="Elias M."/>
            <person name="Engstrom E.M."/>
            <person name="Estelle M."/>
            <person name="Feng L."/>
            <person name="Finet C."/>
            <person name="Floyd S.K."/>
            <person name="Frommer W.B."/>
            <person name="Fujita T."/>
            <person name="Gramzow L."/>
            <person name="Gutensohn M."/>
            <person name="Harholt J."/>
            <person name="Hattori M."/>
            <person name="Heyl A."/>
            <person name="Hirai T."/>
            <person name="Hiwatashi Y."/>
            <person name="Ishikawa M."/>
            <person name="Iwata M."/>
            <person name="Karol K.G."/>
            <person name="Koehler B."/>
            <person name="Kolukisaoglu U."/>
            <person name="Kubo M."/>
            <person name="Kurata T."/>
            <person name="Lalonde S."/>
            <person name="Li K."/>
            <person name="Li Y."/>
            <person name="Litt A."/>
            <person name="Lyons E."/>
            <person name="Manning G."/>
            <person name="Maruyama T."/>
            <person name="Michael T.P."/>
            <person name="Mikami K."/>
            <person name="Miyazaki S."/>
            <person name="Morinaga S."/>
            <person name="Murata T."/>
            <person name="Mueller-Roeber B."/>
            <person name="Nelson D.R."/>
            <person name="Obara M."/>
            <person name="Oguri Y."/>
            <person name="Olmstead R.G."/>
            <person name="Onodera N."/>
            <person name="Petersen B.L."/>
            <person name="Pils B."/>
            <person name="Prigge M."/>
            <person name="Rensing S.A."/>
            <person name="Riano-Pachon D.M."/>
            <person name="Roberts A.W."/>
            <person name="Sato Y."/>
            <person name="Scheller H.V."/>
            <person name="Schulz B."/>
            <person name="Schulz C."/>
            <person name="Shakirov E.V."/>
            <person name="Shibagaki N."/>
            <person name="Shinohara N."/>
            <person name="Shippen D.E."/>
            <person name="Soerensen I."/>
            <person name="Sotooka R."/>
            <person name="Sugimoto N."/>
            <person name="Sugita M."/>
            <person name="Sumikawa N."/>
            <person name="Tanurdzic M."/>
            <person name="Theissen G."/>
            <person name="Ulvskov P."/>
            <person name="Wakazuki S."/>
            <person name="Weng J.K."/>
            <person name="Willats W.W."/>
            <person name="Wipf D."/>
            <person name="Wolf P.G."/>
            <person name="Yang L."/>
            <person name="Zimmer A.D."/>
            <person name="Zhu Q."/>
            <person name="Mitros T."/>
            <person name="Hellsten U."/>
            <person name="Loque D."/>
            <person name="Otillar R."/>
            <person name="Salamov A."/>
            <person name="Schmutz J."/>
            <person name="Shapiro H."/>
            <person name="Lindquist E."/>
            <person name="Lucas S."/>
            <person name="Rokhsar D."/>
            <person name="Grigoriev I.V."/>
        </authorList>
    </citation>
    <scope>NUCLEOTIDE SEQUENCE [LARGE SCALE GENOMIC DNA]</scope>
</reference>
<organism evidence="3">
    <name type="scientific">Selaginella moellendorffii</name>
    <name type="common">Spikemoss</name>
    <dbReference type="NCBI Taxonomy" id="88036"/>
    <lineage>
        <taxon>Eukaryota</taxon>
        <taxon>Viridiplantae</taxon>
        <taxon>Streptophyta</taxon>
        <taxon>Embryophyta</taxon>
        <taxon>Tracheophyta</taxon>
        <taxon>Lycopodiopsida</taxon>
        <taxon>Selaginellales</taxon>
        <taxon>Selaginellaceae</taxon>
        <taxon>Selaginella</taxon>
    </lineage>
</organism>
<dbReference type="InParanoid" id="D8R116"/>
<dbReference type="Gramene" id="EFJ33824">
    <property type="protein sequence ID" value="EFJ33824"/>
    <property type="gene ID" value="SELMODRAFT_406655"/>
</dbReference>
<evidence type="ECO:0000313" key="3">
    <source>
        <dbReference type="Proteomes" id="UP000001514"/>
    </source>
</evidence>
<gene>
    <name evidence="2" type="ORF">SELMODRAFT_406655</name>
</gene>
<keyword evidence="3" id="KW-1185">Reference proteome</keyword>
<proteinExistence type="predicted"/>
<dbReference type="InterPro" id="IPR021109">
    <property type="entry name" value="Peptidase_aspartic_dom_sf"/>
</dbReference>
<accession>D8R116</accession>
<dbReference type="KEGG" id="smo:SELMODRAFT_406655"/>
<keyword evidence="1" id="KW-0732">Signal</keyword>
<dbReference type="Proteomes" id="UP000001514">
    <property type="component" value="Unassembled WGS sequence"/>
</dbReference>
<dbReference type="SUPFAM" id="SSF50630">
    <property type="entry name" value="Acid proteases"/>
    <property type="match status" value="1"/>
</dbReference>
<evidence type="ECO:0008006" key="4">
    <source>
        <dbReference type="Google" id="ProtNLM"/>
    </source>
</evidence>
<dbReference type="HOGENOM" id="CLU_941347_0_0_1"/>
<dbReference type="EMBL" id="GL377570">
    <property type="protein sequence ID" value="EFJ33824.1"/>
    <property type="molecule type" value="Genomic_DNA"/>
</dbReference>
<sequence length="330" mass="37330">MGSKIIFLVFLYVIVSWAQIVRLPLDSTQSGLWATIPVNGVPISFLVDTGSSGAFVLDELDLDDIRESFIQAPEVDGVDCIYCRNISFSNGVWVKGHVKKSKWLVDGKLRRTRFLLADEWMTKRPDGSRGNTVKALLGLSRRMDSVVTQWKYTSFSILYTGVFSELVFGVPGHPYDASVVGLVENQNILTTRVYRISYGWKYEEYAFDMPWDTGSEDTWFEPKILRIISDMIKSKVNDMYYNRTLDTGCSRMGKAYMADLPPIEFDLGNQVTLSIPKSKYMSKFVEGAGLCLNIKASKPAFSFIPNSSIRVFKSYDYSHLQTTMTMNGKS</sequence>
<evidence type="ECO:0000256" key="1">
    <source>
        <dbReference type="SAM" id="SignalP"/>
    </source>
</evidence>
<feature type="chain" id="PRO_5003121418" description="Peptidase A1 domain-containing protein" evidence="1">
    <location>
        <begin position="19"/>
        <end position="330"/>
    </location>
</feature>
<evidence type="ECO:0000313" key="2">
    <source>
        <dbReference type="EMBL" id="EFJ33824.1"/>
    </source>
</evidence>
<name>D8R116_SELML</name>
<dbReference type="AlphaFoldDB" id="D8R116"/>
<dbReference type="Gene3D" id="2.40.70.10">
    <property type="entry name" value="Acid Proteases"/>
    <property type="match status" value="1"/>
</dbReference>